<evidence type="ECO:0000313" key="3">
    <source>
        <dbReference type="EMBL" id="EHQ30636.1"/>
    </source>
</evidence>
<name>H1YCF8_9SPHI</name>
<dbReference type="InterPro" id="IPR016162">
    <property type="entry name" value="Ald_DH_N"/>
</dbReference>
<dbReference type="InterPro" id="IPR050740">
    <property type="entry name" value="Aldehyde_DH_Superfamily"/>
</dbReference>
<sequence>MINGNNIIACTYTDVDGTAFSAIDPSTGELLDGSFAGADSDAVNEALKQATEAFKVYRTIGAERKAGFLRAIAEQITLLGETLIGRAAAESGLPVGRITGEMGRTTGQLRMFADLVEEGSWVDAVIDEAQPDRVPMPRSDIRRMLVPIGPVVVFGASNFPLAFSVAGGDTASALASGCPVIVKVHPAHPGTSALVGYAINKAAEATGMPKGVFSMLYDNGYAVGAQLVKHEQTKAVAFTGSLKGGMALIKLAQERESIIPIFTEMGSINPVILLPAMLNADPAGLAAKYAASITLGAGQFCTNPGLILAVQSEGLNRFTAELGRLIATTPSAAMLTPGIWQNYQTLSSEVLSEDGLELIAKSDVINTAKVNQSVAAVAKVSALEFISNKKLSEEIFGPWSLIVVADDVAQLEQAIQSLEGQLTATVMADREELPQYTVLLDTLTAITGRVILNGVPTGVEVCAAMQHGGPFPAASDSRFTSVGTGAVYRFVRPVAWQDWEDSLLPPELQASNPLNIWRQVNNNWTKA</sequence>
<dbReference type="InterPro" id="IPR015590">
    <property type="entry name" value="Aldehyde_DH_dom"/>
</dbReference>
<keyword evidence="4" id="KW-1185">Reference proteome</keyword>
<evidence type="ECO:0000313" key="4">
    <source>
        <dbReference type="Proteomes" id="UP000002774"/>
    </source>
</evidence>
<keyword evidence="1" id="KW-0560">Oxidoreductase</keyword>
<gene>
    <name evidence="3" type="ORF">Mucpa_6585</name>
</gene>
<dbReference type="Proteomes" id="UP000002774">
    <property type="component" value="Chromosome"/>
</dbReference>
<dbReference type="RefSeq" id="WP_008512520.1">
    <property type="nucleotide sequence ID" value="NZ_CM001403.1"/>
</dbReference>
<evidence type="ECO:0000259" key="2">
    <source>
        <dbReference type="Pfam" id="PF00171"/>
    </source>
</evidence>
<dbReference type="STRING" id="714943.Mucpa_6585"/>
<evidence type="ECO:0000256" key="1">
    <source>
        <dbReference type="ARBA" id="ARBA00023002"/>
    </source>
</evidence>
<accession>H1YCF8</accession>
<dbReference type="GO" id="GO:0016620">
    <property type="term" value="F:oxidoreductase activity, acting on the aldehyde or oxo group of donors, NAD or NADP as acceptor"/>
    <property type="evidence" value="ECO:0007669"/>
    <property type="project" value="InterPro"/>
</dbReference>
<reference evidence="3" key="1">
    <citation type="submission" date="2011-09" db="EMBL/GenBank/DDBJ databases">
        <title>The permanent draft genome of Mucilaginibacter paludis DSM 18603.</title>
        <authorList>
            <consortium name="US DOE Joint Genome Institute (JGI-PGF)"/>
            <person name="Lucas S."/>
            <person name="Han J."/>
            <person name="Lapidus A."/>
            <person name="Bruce D."/>
            <person name="Goodwin L."/>
            <person name="Pitluck S."/>
            <person name="Peters L."/>
            <person name="Kyrpides N."/>
            <person name="Mavromatis K."/>
            <person name="Ivanova N."/>
            <person name="Mikhailova N."/>
            <person name="Held B."/>
            <person name="Detter J.C."/>
            <person name="Tapia R."/>
            <person name="Han C."/>
            <person name="Land M."/>
            <person name="Hauser L."/>
            <person name="Markowitz V."/>
            <person name="Cheng J.-F."/>
            <person name="Hugenholtz P."/>
            <person name="Woyke T."/>
            <person name="Wu D."/>
            <person name="Tindall B."/>
            <person name="Brambilla E."/>
            <person name="Klenk H.-P."/>
            <person name="Eisen J.A."/>
        </authorList>
    </citation>
    <scope>NUCLEOTIDE SEQUENCE [LARGE SCALE GENOMIC DNA]</scope>
    <source>
        <strain evidence="3">DSM 18603</strain>
    </source>
</reference>
<dbReference type="PANTHER" id="PTHR43353">
    <property type="entry name" value="SUCCINATE-SEMIALDEHYDE DEHYDROGENASE, MITOCHONDRIAL"/>
    <property type="match status" value="1"/>
</dbReference>
<dbReference type="Pfam" id="PF00171">
    <property type="entry name" value="Aldedh"/>
    <property type="match status" value="1"/>
</dbReference>
<dbReference type="Gene3D" id="3.40.309.10">
    <property type="entry name" value="Aldehyde Dehydrogenase, Chain A, domain 2"/>
    <property type="match status" value="1"/>
</dbReference>
<dbReference type="InterPro" id="IPR016161">
    <property type="entry name" value="Ald_DH/histidinol_DH"/>
</dbReference>
<dbReference type="SUPFAM" id="SSF53720">
    <property type="entry name" value="ALDH-like"/>
    <property type="match status" value="1"/>
</dbReference>
<proteinExistence type="predicted"/>
<dbReference type="InterPro" id="IPR044151">
    <property type="entry name" value="ALDH_KGSADH"/>
</dbReference>
<dbReference type="InterPro" id="IPR016163">
    <property type="entry name" value="Ald_DH_C"/>
</dbReference>
<dbReference type="PANTHER" id="PTHR43353:SF3">
    <property type="entry name" value="ALDEHYDE DEHYDROGENASE-RELATED"/>
    <property type="match status" value="1"/>
</dbReference>
<dbReference type="EMBL" id="CM001403">
    <property type="protein sequence ID" value="EHQ30636.1"/>
    <property type="molecule type" value="Genomic_DNA"/>
</dbReference>
<feature type="domain" description="Aldehyde dehydrogenase" evidence="2">
    <location>
        <begin position="16"/>
        <end position="432"/>
    </location>
</feature>
<dbReference type="CDD" id="cd07129">
    <property type="entry name" value="ALDH_KGSADH"/>
    <property type="match status" value="1"/>
</dbReference>
<protein>
    <submittedName>
        <fullName evidence="3">Aldehyde Dehydrogenase</fullName>
    </submittedName>
</protein>
<dbReference type="OrthoDB" id="9770537at2"/>
<dbReference type="HOGENOM" id="CLU_027555_0_0_10"/>
<dbReference type="Gene3D" id="3.40.605.10">
    <property type="entry name" value="Aldehyde Dehydrogenase, Chain A, domain 1"/>
    <property type="match status" value="1"/>
</dbReference>
<organism evidence="3 4">
    <name type="scientific">Mucilaginibacter paludis DSM 18603</name>
    <dbReference type="NCBI Taxonomy" id="714943"/>
    <lineage>
        <taxon>Bacteria</taxon>
        <taxon>Pseudomonadati</taxon>
        <taxon>Bacteroidota</taxon>
        <taxon>Sphingobacteriia</taxon>
        <taxon>Sphingobacteriales</taxon>
        <taxon>Sphingobacteriaceae</taxon>
        <taxon>Mucilaginibacter</taxon>
    </lineage>
</organism>
<dbReference type="AlphaFoldDB" id="H1YCF8"/>
<dbReference type="eggNOG" id="COG1012">
    <property type="taxonomic scope" value="Bacteria"/>
</dbReference>